<gene>
    <name evidence="3" type="ordered locus">Marme_2103</name>
</gene>
<proteinExistence type="predicted"/>
<dbReference type="PATRIC" id="fig|717774.3.peg.2164"/>
<protein>
    <recommendedName>
        <fullName evidence="5">CD-NTase associated protein 4-like DNA endonuclease domain-containing protein</fullName>
    </recommendedName>
</protein>
<name>F2K409_MARM1</name>
<dbReference type="STRING" id="717774.Marme_2103"/>
<dbReference type="Pfam" id="PF14130">
    <property type="entry name" value="Cap4_nuclease"/>
    <property type="match status" value="1"/>
</dbReference>
<dbReference type="Proteomes" id="UP000001062">
    <property type="component" value="Chromosome"/>
</dbReference>
<dbReference type="Pfam" id="PF08878">
    <property type="entry name" value="HamA"/>
    <property type="match status" value="1"/>
</dbReference>
<dbReference type="OrthoDB" id="785623at2"/>
<feature type="domain" description="Anti-bacteriophage protein A/HamA C-terminal" evidence="1">
    <location>
        <begin position="273"/>
        <end position="548"/>
    </location>
</feature>
<feature type="domain" description="CD-NTase associated protein 4-like DNA endonuclease" evidence="2">
    <location>
        <begin position="6"/>
        <end position="222"/>
    </location>
</feature>
<evidence type="ECO:0008006" key="5">
    <source>
        <dbReference type="Google" id="ProtNLM"/>
    </source>
</evidence>
<dbReference type="InterPro" id="IPR014976">
    <property type="entry name" value="AbpA_HamA_C"/>
</dbReference>
<organism evidence="3 4">
    <name type="scientific">Marinomonas mediterranea (strain ATCC 700492 / JCM 21426 / NBRC 103028 / MMB-1)</name>
    <dbReference type="NCBI Taxonomy" id="717774"/>
    <lineage>
        <taxon>Bacteria</taxon>
        <taxon>Pseudomonadati</taxon>
        <taxon>Pseudomonadota</taxon>
        <taxon>Gammaproteobacteria</taxon>
        <taxon>Oceanospirillales</taxon>
        <taxon>Oceanospirillaceae</taxon>
        <taxon>Marinomonas</taxon>
    </lineage>
</organism>
<evidence type="ECO:0000313" key="3">
    <source>
        <dbReference type="EMBL" id="ADZ91351.1"/>
    </source>
</evidence>
<dbReference type="AlphaFoldDB" id="F2K409"/>
<sequence length="553" mass="63851">MPKSDSGGIGAKKGFLYQDYVAALYTLKMLDDKSIEKVRCEVSDDIDIIYDDHIEYIQVKTTKADKSWQLSEFTKASYKTTKTKTGRERKKYNNDSILHKSLDCDAEHLNGLFRIVTPRDVYANLSYLKIPLSERSGNPRREGILKSLRGALRDYESPNGNNVEYWLDHATWQVIATDEQIKLAAFKIITTVAYEYCGVHLNPTRDPQRILNDLLTNLIEKSATSIVLRSEDQKTYTRKDFIYWFKKEVEHYGNQARNQLKVYTTDSAKLTAILDTFLTDDNLYRLEGDKSCRGIKGKYHRKKYKYESISKGITKWLPEVLLRPSEIADQSPEKLEDKIQSYASKKAHILSTLDSLIANVLLHSTIRTSYNSQPIPAHLYIDDEKGTSFDNVHILLNDHEPDSLIMGFSHLIEGDVDGSLEKIVEKFDELLESDAFSSRNEKILEDKEDSYLLKHDIDEILQSNTSLDEHISRFRFAFFLGYETDILKCNQCEMSKEYLVELEAEVISHFQKLIDSLIEKDDFFEDLHIYVYLCPIPSIDTLKSSVRKVVEEV</sequence>
<dbReference type="GO" id="GO:0004518">
    <property type="term" value="F:nuclease activity"/>
    <property type="evidence" value="ECO:0007669"/>
    <property type="project" value="InterPro"/>
</dbReference>
<dbReference type="eggNOG" id="ENOG502Z9HJ">
    <property type="taxonomic scope" value="Bacteria"/>
</dbReference>
<evidence type="ECO:0000259" key="2">
    <source>
        <dbReference type="Pfam" id="PF14130"/>
    </source>
</evidence>
<dbReference type="KEGG" id="mme:Marme_2103"/>
<dbReference type="HOGENOM" id="CLU_503133_0_0_6"/>
<dbReference type="InterPro" id="IPR025382">
    <property type="entry name" value="Cap4-like_endonuclease_dom"/>
</dbReference>
<dbReference type="EMBL" id="CP002583">
    <property type="protein sequence ID" value="ADZ91351.1"/>
    <property type="molecule type" value="Genomic_DNA"/>
</dbReference>
<reference evidence="3 4" key="1">
    <citation type="journal article" date="2012" name="Stand. Genomic Sci.">
        <title>Complete genome sequence of the melanogenic marine bacterium Marinomonas mediterranea type strain (MMB-1(T)).</title>
        <authorList>
            <person name="Lucas-Elio P."/>
            <person name="Goodwin L."/>
            <person name="Woyke T."/>
            <person name="Pitluck S."/>
            <person name="Nolan M."/>
            <person name="Kyrpides N.C."/>
            <person name="Detter J.C."/>
            <person name="Copeland A."/>
            <person name="Teshima H."/>
            <person name="Bruce D."/>
            <person name="Detter C."/>
            <person name="Tapia R."/>
            <person name="Han S."/>
            <person name="Land M.L."/>
            <person name="Ivanova N."/>
            <person name="Mikhailova N."/>
            <person name="Johnston A.W."/>
            <person name="Sanchez-Amat A."/>
        </authorList>
    </citation>
    <scope>NUCLEOTIDE SEQUENCE [LARGE SCALE GENOMIC DNA]</scope>
    <source>
        <strain evidence="4">ATCC 700492 / JCM 21426 / NBRC 103028 / MMB-1</strain>
    </source>
</reference>
<keyword evidence="4" id="KW-1185">Reference proteome</keyword>
<dbReference type="RefSeq" id="WP_013661256.1">
    <property type="nucleotide sequence ID" value="NC_015276.1"/>
</dbReference>
<evidence type="ECO:0000259" key="1">
    <source>
        <dbReference type="Pfam" id="PF08878"/>
    </source>
</evidence>
<evidence type="ECO:0000313" key="4">
    <source>
        <dbReference type="Proteomes" id="UP000001062"/>
    </source>
</evidence>
<accession>F2K409</accession>